<evidence type="ECO:0000256" key="1">
    <source>
        <dbReference type="SAM" id="MobiDB-lite"/>
    </source>
</evidence>
<evidence type="ECO:0000313" key="3">
    <source>
        <dbReference type="Proteomes" id="UP000265520"/>
    </source>
</evidence>
<comment type="caution">
    <text evidence="2">The sequence shown here is derived from an EMBL/GenBank/DDBJ whole genome shotgun (WGS) entry which is preliminary data.</text>
</comment>
<organism evidence="2 3">
    <name type="scientific">Trifolium medium</name>
    <dbReference type="NCBI Taxonomy" id="97028"/>
    <lineage>
        <taxon>Eukaryota</taxon>
        <taxon>Viridiplantae</taxon>
        <taxon>Streptophyta</taxon>
        <taxon>Embryophyta</taxon>
        <taxon>Tracheophyta</taxon>
        <taxon>Spermatophyta</taxon>
        <taxon>Magnoliopsida</taxon>
        <taxon>eudicotyledons</taxon>
        <taxon>Gunneridae</taxon>
        <taxon>Pentapetalae</taxon>
        <taxon>rosids</taxon>
        <taxon>fabids</taxon>
        <taxon>Fabales</taxon>
        <taxon>Fabaceae</taxon>
        <taxon>Papilionoideae</taxon>
        <taxon>50 kb inversion clade</taxon>
        <taxon>NPAAA clade</taxon>
        <taxon>Hologalegina</taxon>
        <taxon>IRL clade</taxon>
        <taxon>Trifolieae</taxon>
        <taxon>Trifolium</taxon>
    </lineage>
</organism>
<accession>A0A392W763</accession>
<dbReference type="EMBL" id="LXQA011372151">
    <property type="protein sequence ID" value="MCI94981.1"/>
    <property type="molecule type" value="Genomic_DNA"/>
</dbReference>
<proteinExistence type="predicted"/>
<dbReference type="AlphaFoldDB" id="A0A392W763"/>
<protein>
    <submittedName>
        <fullName evidence="2">Uncharacterized protein</fullName>
    </submittedName>
</protein>
<dbReference type="Proteomes" id="UP000265520">
    <property type="component" value="Unassembled WGS sequence"/>
</dbReference>
<name>A0A392W763_9FABA</name>
<reference evidence="2 3" key="1">
    <citation type="journal article" date="2018" name="Front. Plant Sci.">
        <title>Red Clover (Trifolium pratense) and Zigzag Clover (T. medium) - A Picture of Genomic Similarities and Differences.</title>
        <authorList>
            <person name="Dluhosova J."/>
            <person name="Istvanek J."/>
            <person name="Nedelnik J."/>
            <person name="Repkova J."/>
        </authorList>
    </citation>
    <scope>NUCLEOTIDE SEQUENCE [LARGE SCALE GENOMIC DNA]</scope>
    <source>
        <strain evidence="3">cv. 10/8</strain>
        <tissue evidence="2">Leaf</tissue>
    </source>
</reference>
<sequence>QAICHLRNARQRAAQRAKTRNHSCKTAQCANKAAQRARTSRVVQKRDF</sequence>
<keyword evidence="3" id="KW-1185">Reference proteome</keyword>
<evidence type="ECO:0000313" key="2">
    <source>
        <dbReference type="EMBL" id="MCI94981.1"/>
    </source>
</evidence>
<feature type="region of interest" description="Disordered" evidence="1">
    <location>
        <begin position="1"/>
        <end position="20"/>
    </location>
</feature>
<feature type="compositionally biased region" description="Basic residues" evidence="1">
    <location>
        <begin position="7"/>
        <end position="20"/>
    </location>
</feature>
<feature type="non-terminal residue" evidence="2">
    <location>
        <position position="1"/>
    </location>
</feature>